<dbReference type="OrthoDB" id="6154089at2759"/>
<keyword evidence="2" id="KW-1185">Reference proteome</keyword>
<proteinExistence type="predicted"/>
<name>A0A8S3QJ23_MYTED</name>
<dbReference type="AlphaFoldDB" id="A0A8S3QJ23"/>
<dbReference type="Proteomes" id="UP000683360">
    <property type="component" value="Unassembled WGS sequence"/>
</dbReference>
<dbReference type="EMBL" id="CAJPWZ010000505">
    <property type="protein sequence ID" value="CAG2195104.1"/>
    <property type="molecule type" value="Genomic_DNA"/>
</dbReference>
<protein>
    <submittedName>
        <fullName evidence="1">Uncharacterized protein</fullName>
    </submittedName>
</protein>
<sequence>MKTFDNITEWSLNVPIFGQLFLETFINEKSFRRLEHLDKFASSKLKKMYGCFDTLLNLLNKNYIGLLQDINSQELAMNYRSISTVFSVTSTSGATLSLNESEQRLKEKASSDLCYYNTYLKKHAISYETVAGLTKKELSIRDCILILMMDNLVRLKYDNDPDPGESRSMQICTLPITVKGMLKDALIVESWHDEQVCDGTD</sequence>
<comment type="caution">
    <text evidence="1">The sequence shown here is derived from an EMBL/GenBank/DDBJ whole genome shotgun (WGS) entry which is preliminary data.</text>
</comment>
<evidence type="ECO:0000313" key="2">
    <source>
        <dbReference type="Proteomes" id="UP000683360"/>
    </source>
</evidence>
<evidence type="ECO:0000313" key="1">
    <source>
        <dbReference type="EMBL" id="CAG2195104.1"/>
    </source>
</evidence>
<gene>
    <name evidence="1" type="ORF">MEDL_10072</name>
</gene>
<reference evidence="1" key="1">
    <citation type="submission" date="2021-03" db="EMBL/GenBank/DDBJ databases">
        <authorList>
            <person name="Bekaert M."/>
        </authorList>
    </citation>
    <scope>NUCLEOTIDE SEQUENCE</scope>
</reference>
<accession>A0A8S3QJ23</accession>
<organism evidence="1 2">
    <name type="scientific">Mytilus edulis</name>
    <name type="common">Blue mussel</name>
    <dbReference type="NCBI Taxonomy" id="6550"/>
    <lineage>
        <taxon>Eukaryota</taxon>
        <taxon>Metazoa</taxon>
        <taxon>Spiralia</taxon>
        <taxon>Lophotrochozoa</taxon>
        <taxon>Mollusca</taxon>
        <taxon>Bivalvia</taxon>
        <taxon>Autobranchia</taxon>
        <taxon>Pteriomorphia</taxon>
        <taxon>Mytilida</taxon>
        <taxon>Mytiloidea</taxon>
        <taxon>Mytilidae</taxon>
        <taxon>Mytilinae</taxon>
        <taxon>Mytilus</taxon>
    </lineage>
</organism>